<evidence type="ECO:0000313" key="6">
    <source>
        <dbReference type="Proteomes" id="UP000068382"/>
    </source>
</evidence>
<dbReference type="RefSeq" id="WP_068240570.1">
    <property type="nucleotide sequence ID" value="NZ_LPUY01000017.1"/>
</dbReference>
<dbReference type="PANTHER" id="PTHR44688:SF25">
    <property type="entry name" value="HTH LUXR-TYPE DOMAIN-CONTAINING PROTEIN"/>
    <property type="match status" value="1"/>
</dbReference>
<keyword evidence="2" id="KW-0238">DNA-binding</keyword>
<dbReference type="Gene3D" id="3.30.450.80">
    <property type="entry name" value="Transcription factor LuxR-like, autoinducer-binding domain"/>
    <property type="match status" value="1"/>
</dbReference>
<dbReference type="Gene3D" id="1.10.10.10">
    <property type="entry name" value="Winged helix-like DNA-binding domain superfamily/Winged helix DNA-binding domain"/>
    <property type="match status" value="1"/>
</dbReference>
<dbReference type="SUPFAM" id="SSF75516">
    <property type="entry name" value="Pheromone-binding domain of LuxR-like quorum-sensing transcription factors"/>
    <property type="match status" value="1"/>
</dbReference>
<dbReference type="InterPro" id="IPR005143">
    <property type="entry name" value="TF_LuxR_autoind-bd_dom"/>
</dbReference>
<reference evidence="5 6" key="1">
    <citation type="submission" date="2015-12" db="EMBL/GenBank/DDBJ databases">
        <title>Genome sequence of the marine Rhodobacteraceae strain O3.65, Candidatus Tritonibacter horizontis.</title>
        <authorList>
            <person name="Poehlein A."/>
            <person name="Giebel H.A."/>
            <person name="Voget S."/>
            <person name="Brinkhoff T."/>
        </authorList>
    </citation>
    <scope>NUCLEOTIDE SEQUENCE [LARGE SCALE GENOMIC DNA]</scope>
    <source>
        <strain evidence="5 6">O3.65</strain>
    </source>
</reference>
<dbReference type="InterPro" id="IPR016032">
    <property type="entry name" value="Sig_transdc_resp-reg_C-effctor"/>
</dbReference>
<evidence type="ECO:0000313" key="5">
    <source>
        <dbReference type="EMBL" id="KUP94388.1"/>
    </source>
</evidence>
<keyword evidence="3" id="KW-0804">Transcription</keyword>
<dbReference type="InterPro" id="IPR036388">
    <property type="entry name" value="WH-like_DNA-bd_sf"/>
</dbReference>
<dbReference type="CDD" id="cd06170">
    <property type="entry name" value="LuxR_C_like"/>
    <property type="match status" value="1"/>
</dbReference>
<dbReference type="SMART" id="SM00421">
    <property type="entry name" value="HTH_LUXR"/>
    <property type="match status" value="1"/>
</dbReference>
<dbReference type="AlphaFoldDB" id="A0A132C1A3"/>
<evidence type="ECO:0000259" key="4">
    <source>
        <dbReference type="PROSITE" id="PS50043"/>
    </source>
</evidence>
<keyword evidence="6" id="KW-1185">Reference proteome</keyword>
<dbReference type="SUPFAM" id="SSF46894">
    <property type="entry name" value="C-terminal effector domain of the bipartite response regulators"/>
    <property type="match status" value="1"/>
</dbReference>
<dbReference type="GO" id="GO:0006355">
    <property type="term" value="P:regulation of DNA-templated transcription"/>
    <property type="evidence" value="ECO:0007669"/>
    <property type="project" value="InterPro"/>
</dbReference>
<dbReference type="Proteomes" id="UP000068382">
    <property type="component" value="Unassembled WGS sequence"/>
</dbReference>
<evidence type="ECO:0000256" key="1">
    <source>
        <dbReference type="ARBA" id="ARBA00023015"/>
    </source>
</evidence>
<dbReference type="PRINTS" id="PR00038">
    <property type="entry name" value="HTHLUXR"/>
</dbReference>
<evidence type="ECO:0000256" key="3">
    <source>
        <dbReference type="ARBA" id="ARBA00023163"/>
    </source>
</evidence>
<dbReference type="PROSITE" id="PS50043">
    <property type="entry name" value="HTH_LUXR_2"/>
    <property type="match status" value="1"/>
</dbReference>
<keyword evidence="1" id="KW-0805">Transcription regulation</keyword>
<dbReference type="Pfam" id="PF00196">
    <property type="entry name" value="GerE"/>
    <property type="match status" value="1"/>
</dbReference>
<dbReference type="GO" id="GO:0003677">
    <property type="term" value="F:DNA binding"/>
    <property type="evidence" value="ECO:0007669"/>
    <property type="project" value="UniProtKB-KW"/>
</dbReference>
<dbReference type="InterPro" id="IPR036693">
    <property type="entry name" value="TF_LuxR_autoind-bd_dom_sf"/>
</dbReference>
<dbReference type="PANTHER" id="PTHR44688">
    <property type="entry name" value="DNA-BINDING TRANSCRIPTIONAL ACTIVATOR DEVR_DOSR"/>
    <property type="match status" value="1"/>
</dbReference>
<name>A0A132C1A3_9RHOB</name>
<dbReference type="InterPro" id="IPR000792">
    <property type="entry name" value="Tscrpt_reg_LuxR_C"/>
</dbReference>
<evidence type="ECO:0000256" key="2">
    <source>
        <dbReference type="ARBA" id="ARBA00023125"/>
    </source>
</evidence>
<dbReference type="OrthoDB" id="9803630at2"/>
<feature type="domain" description="HTH luxR-type" evidence="4">
    <location>
        <begin position="170"/>
        <end position="235"/>
    </location>
</feature>
<comment type="caution">
    <text evidence="5">The sequence shown here is derived from an EMBL/GenBank/DDBJ whole genome shotgun (WGS) entry which is preliminary data.</text>
</comment>
<sequence>MSRPQKLNALLQQIEKAQSLGEIGAVLAQFQTLIEVAHVNYSWLDHSDGIIGCSTLPEAWLARYAAQRYHRIDPVVLGCYTAFYPVDWRDLDWSSRVASAFRKDALAHGVGPQGFSIPVRGPSGQYAVFSVYSACDDAEWSRFTRKMSRDLILVAHYVNRRALALETSFEPLPEQPLSAREAQALSLLAEGHSRAHVAQMLDISEHTLRVYIEGARDKLQAQNTTHAVARAIAIGLIAV</sequence>
<proteinExistence type="predicted"/>
<gene>
    <name evidence="5" type="primary">vjbR</name>
    <name evidence="5" type="ORF">TRIHO_07070</name>
</gene>
<protein>
    <submittedName>
        <fullName evidence="5">HTH-type quorum sensing-dependent transcriptional regulator VjbR</fullName>
    </submittedName>
</protein>
<dbReference type="Pfam" id="PF03472">
    <property type="entry name" value="Autoind_bind"/>
    <property type="match status" value="1"/>
</dbReference>
<accession>A0A132C1A3</accession>
<dbReference type="EMBL" id="LPUY01000017">
    <property type="protein sequence ID" value="KUP94388.1"/>
    <property type="molecule type" value="Genomic_DNA"/>
</dbReference>
<organism evidence="5 6">
    <name type="scientific">Tritonibacter horizontis</name>
    <dbReference type="NCBI Taxonomy" id="1768241"/>
    <lineage>
        <taxon>Bacteria</taxon>
        <taxon>Pseudomonadati</taxon>
        <taxon>Pseudomonadota</taxon>
        <taxon>Alphaproteobacteria</taxon>
        <taxon>Rhodobacterales</taxon>
        <taxon>Paracoccaceae</taxon>
        <taxon>Tritonibacter</taxon>
    </lineage>
</organism>